<accession>A0A9P5ZS63</accession>
<feature type="signal peptide" evidence="2">
    <location>
        <begin position="1"/>
        <end position="23"/>
    </location>
</feature>
<dbReference type="AlphaFoldDB" id="A0A9P5ZS63"/>
<evidence type="ECO:0000256" key="1">
    <source>
        <dbReference type="SAM" id="MobiDB-lite"/>
    </source>
</evidence>
<name>A0A9P5ZS63_PLEER</name>
<evidence type="ECO:0000313" key="4">
    <source>
        <dbReference type="Proteomes" id="UP000807025"/>
    </source>
</evidence>
<keyword evidence="2" id="KW-0732">Signal</keyword>
<protein>
    <submittedName>
        <fullName evidence="3">Uncharacterized protein</fullName>
    </submittedName>
</protein>
<evidence type="ECO:0000313" key="3">
    <source>
        <dbReference type="EMBL" id="KAF9490846.1"/>
    </source>
</evidence>
<dbReference type="EMBL" id="MU154632">
    <property type="protein sequence ID" value="KAF9490846.1"/>
    <property type="molecule type" value="Genomic_DNA"/>
</dbReference>
<feature type="region of interest" description="Disordered" evidence="1">
    <location>
        <begin position="114"/>
        <end position="192"/>
    </location>
</feature>
<feature type="region of interest" description="Disordered" evidence="1">
    <location>
        <begin position="218"/>
        <end position="242"/>
    </location>
</feature>
<organism evidence="3 4">
    <name type="scientific">Pleurotus eryngii</name>
    <name type="common">Boletus of the steppes</name>
    <dbReference type="NCBI Taxonomy" id="5323"/>
    <lineage>
        <taxon>Eukaryota</taxon>
        <taxon>Fungi</taxon>
        <taxon>Dikarya</taxon>
        <taxon>Basidiomycota</taxon>
        <taxon>Agaricomycotina</taxon>
        <taxon>Agaricomycetes</taxon>
        <taxon>Agaricomycetidae</taxon>
        <taxon>Agaricales</taxon>
        <taxon>Pleurotineae</taxon>
        <taxon>Pleurotaceae</taxon>
        <taxon>Pleurotus</taxon>
    </lineage>
</organism>
<feature type="compositionally biased region" description="Basic and acidic residues" evidence="1">
    <location>
        <begin position="114"/>
        <end position="136"/>
    </location>
</feature>
<feature type="chain" id="PRO_5040433126" evidence="2">
    <location>
        <begin position="24"/>
        <end position="370"/>
    </location>
</feature>
<keyword evidence="4" id="KW-1185">Reference proteome</keyword>
<gene>
    <name evidence="3" type="ORF">BDN71DRAFT_1434401</name>
</gene>
<feature type="compositionally biased region" description="Basic and acidic residues" evidence="1">
    <location>
        <begin position="220"/>
        <end position="231"/>
    </location>
</feature>
<comment type="caution">
    <text evidence="3">The sequence shown here is derived from an EMBL/GenBank/DDBJ whole genome shotgun (WGS) entry which is preliminary data.</text>
</comment>
<evidence type="ECO:0000256" key="2">
    <source>
        <dbReference type="SAM" id="SignalP"/>
    </source>
</evidence>
<proteinExistence type="predicted"/>
<dbReference type="Proteomes" id="UP000807025">
    <property type="component" value="Unassembled WGS sequence"/>
</dbReference>
<sequence>MNGKLSILSHYLLLLSHLASCAAVTYLLGRNRDVPGPMSVCGQGGLLWAKKAGREALDAASSASFLLSFTKTCITGTTASMQEPTENAFWQPVAGVKSFFVSQRLFEEQREHKALNAARERVNSDDEKEVECRMDEGPEGSTSGTTSAWDEPPLPLSSLLPSPSPSSMPLPSELTTGQSTAASMEDDNERESQIRELQKRWGEHPDARHCAKRLLRRQRKAQDAPPHEHATKGVSKWRRREAKPMKTELVTQDLPVVSTSWKLVDDHGFKIVKWDGCASTPITDTAGTVVAVLLGQPRGLRWGEAVEDATATIKNTVAQPCVSELAGEHRCSPFPAAAIGISYGGGQKSTNILVNSQNLVQFGLRKRGST</sequence>
<reference evidence="3" key="1">
    <citation type="submission" date="2020-11" db="EMBL/GenBank/DDBJ databases">
        <authorList>
            <consortium name="DOE Joint Genome Institute"/>
            <person name="Ahrendt S."/>
            <person name="Riley R."/>
            <person name="Andreopoulos W."/>
            <person name="Labutti K."/>
            <person name="Pangilinan J."/>
            <person name="Ruiz-Duenas F.J."/>
            <person name="Barrasa J.M."/>
            <person name="Sanchez-Garcia M."/>
            <person name="Camarero S."/>
            <person name="Miyauchi S."/>
            <person name="Serrano A."/>
            <person name="Linde D."/>
            <person name="Babiker R."/>
            <person name="Drula E."/>
            <person name="Ayuso-Fernandez I."/>
            <person name="Pacheco R."/>
            <person name="Padilla G."/>
            <person name="Ferreira P."/>
            <person name="Barriuso J."/>
            <person name="Kellner H."/>
            <person name="Castanera R."/>
            <person name="Alfaro M."/>
            <person name="Ramirez L."/>
            <person name="Pisabarro A.G."/>
            <person name="Kuo A."/>
            <person name="Tritt A."/>
            <person name="Lipzen A."/>
            <person name="He G."/>
            <person name="Yan M."/>
            <person name="Ng V."/>
            <person name="Cullen D."/>
            <person name="Martin F."/>
            <person name="Rosso M.-N."/>
            <person name="Henrissat B."/>
            <person name="Hibbett D."/>
            <person name="Martinez A.T."/>
            <person name="Grigoriev I.V."/>
        </authorList>
    </citation>
    <scope>NUCLEOTIDE SEQUENCE</scope>
    <source>
        <strain evidence="3">ATCC 90797</strain>
    </source>
</reference>
<feature type="compositionally biased region" description="Polar residues" evidence="1">
    <location>
        <begin position="173"/>
        <end position="182"/>
    </location>
</feature>